<evidence type="ECO:0000313" key="3">
    <source>
        <dbReference type="RefSeq" id="XP_016451553.1"/>
    </source>
</evidence>
<evidence type="ECO:0000313" key="2">
    <source>
        <dbReference type="RefSeq" id="XP_016451545.1"/>
    </source>
</evidence>
<dbReference type="AlphaFoldDB" id="A0A1S3YHP2"/>
<dbReference type="PaxDb" id="4097-A0A1S3YHP2"/>
<sequence length="165" mass="19299">MLLEFSKSVGGCMSDHPKRVKFLKDPHGCGSYLESPPNIGCKDKFESDDMDIHRDHILGWMKELWNKRRGQLHTKYVKGKPIQEVLKNVPKGVDKKQWEWLVKEHFSTESFQARSNRNAANITKLKMLHHIGSKPIREIIYQKILSSNIFLLNIDETLFDIFTFM</sequence>
<dbReference type="RefSeq" id="XP_016451541.1">
    <property type="nucleotide sequence ID" value="XM_016596055.1"/>
</dbReference>
<reference evidence="1 2" key="1">
    <citation type="submission" date="2025-04" db="UniProtKB">
        <authorList>
            <consortium name="RefSeq"/>
        </authorList>
    </citation>
    <scope>IDENTIFICATION</scope>
</reference>
<accession>A0A1S3YHP2</accession>
<protein>
    <submittedName>
        <fullName evidence="1 2">Uncharacterized protein</fullName>
    </submittedName>
</protein>
<dbReference type="OrthoDB" id="1302053at2759"/>
<dbReference type="KEGG" id="nta:107776191"/>
<dbReference type="RefSeq" id="XP_016451553.1">
    <property type="nucleotide sequence ID" value="XM_016596067.1"/>
</dbReference>
<gene>
    <name evidence="1 2 3" type="primary">LOC107776191</name>
</gene>
<dbReference type="RefSeq" id="XP_016451545.1">
    <property type="nucleotide sequence ID" value="XM_016596059.1"/>
</dbReference>
<name>A0A1S3YHP2_TOBAC</name>
<dbReference type="PANTHER" id="PTHR33499:SF40">
    <property type="entry name" value="TRANSPOSASE-ASSOCIATED DOMAIN-CONTAINING PROTEIN"/>
    <property type="match status" value="1"/>
</dbReference>
<organism evidence="3">
    <name type="scientific">Nicotiana tabacum</name>
    <name type="common">Common tobacco</name>
    <dbReference type="NCBI Taxonomy" id="4097"/>
    <lineage>
        <taxon>Eukaryota</taxon>
        <taxon>Viridiplantae</taxon>
        <taxon>Streptophyta</taxon>
        <taxon>Embryophyta</taxon>
        <taxon>Tracheophyta</taxon>
        <taxon>Spermatophyta</taxon>
        <taxon>Magnoliopsida</taxon>
        <taxon>eudicotyledons</taxon>
        <taxon>Gunneridae</taxon>
        <taxon>Pentapetalae</taxon>
        <taxon>asterids</taxon>
        <taxon>lamiids</taxon>
        <taxon>Solanales</taxon>
        <taxon>Solanaceae</taxon>
        <taxon>Nicotianoideae</taxon>
        <taxon>Nicotianeae</taxon>
        <taxon>Nicotiana</taxon>
    </lineage>
</organism>
<dbReference type="PANTHER" id="PTHR33499">
    <property type="entry name" value="OS12G0282400 PROTEIN-RELATED"/>
    <property type="match status" value="1"/>
</dbReference>
<evidence type="ECO:0000313" key="1">
    <source>
        <dbReference type="RefSeq" id="XP_016451541.1"/>
    </source>
</evidence>
<proteinExistence type="predicted"/>
<dbReference type="STRING" id="4097.A0A1S3YHP2"/>